<dbReference type="Proteomes" id="UP001431209">
    <property type="component" value="Unassembled WGS sequence"/>
</dbReference>
<accession>A0AAW2ZKL9</accession>
<evidence type="ECO:0000256" key="5">
    <source>
        <dbReference type="ARBA" id="ARBA00023136"/>
    </source>
</evidence>
<evidence type="ECO:0000256" key="7">
    <source>
        <dbReference type="SAM" id="MobiDB-lite"/>
    </source>
</evidence>
<evidence type="ECO:0000256" key="4">
    <source>
        <dbReference type="ARBA" id="ARBA00022989"/>
    </source>
</evidence>
<feature type="transmembrane region" description="Helical" evidence="6">
    <location>
        <begin position="154"/>
        <end position="174"/>
    </location>
</feature>
<evidence type="ECO:0000256" key="2">
    <source>
        <dbReference type="ARBA" id="ARBA00010350"/>
    </source>
</evidence>
<protein>
    <recommendedName>
        <fullName evidence="10">Bax inhibitor 1</fullName>
    </recommendedName>
</protein>
<keyword evidence="9" id="KW-1185">Reference proteome</keyword>
<feature type="region of interest" description="Disordered" evidence="7">
    <location>
        <begin position="1"/>
        <end position="21"/>
    </location>
</feature>
<comment type="subcellular location">
    <subcellularLocation>
        <location evidence="1">Membrane</location>
        <topology evidence="1">Multi-pass membrane protein</topology>
    </subcellularLocation>
</comment>
<evidence type="ECO:0000313" key="9">
    <source>
        <dbReference type="Proteomes" id="UP001431209"/>
    </source>
</evidence>
<comment type="similarity">
    <text evidence="2 6">Belongs to the BI1 family.</text>
</comment>
<evidence type="ECO:0000256" key="6">
    <source>
        <dbReference type="RuleBase" id="RU004379"/>
    </source>
</evidence>
<keyword evidence="3 6" id="KW-0812">Transmembrane</keyword>
<feature type="transmembrane region" description="Helical" evidence="6">
    <location>
        <begin position="92"/>
        <end position="110"/>
    </location>
</feature>
<feature type="transmembrane region" description="Helical" evidence="6">
    <location>
        <begin position="69"/>
        <end position="86"/>
    </location>
</feature>
<evidence type="ECO:0000256" key="3">
    <source>
        <dbReference type="ARBA" id="ARBA00022692"/>
    </source>
</evidence>
<dbReference type="AlphaFoldDB" id="A0AAW2ZKL9"/>
<dbReference type="PANTHER" id="PTHR23291">
    <property type="entry name" value="BAX INHIBITOR-RELATED"/>
    <property type="match status" value="1"/>
</dbReference>
<proteinExistence type="inferred from homology"/>
<gene>
    <name evidence="8" type="ORF">AKO1_013729</name>
</gene>
<comment type="caution">
    <text evidence="8">The sequence shown here is derived from an EMBL/GenBank/DDBJ whole genome shotgun (WGS) entry which is preliminary data.</text>
</comment>
<evidence type="ECO:0000313" key="8">
    <source>
        <dbReference type="EMBL" id="KAL0489202.1"/>
    </source>
</evidence>
<dbReference type="PANTHER" id="PTHR23291:SF32">
    <property type="entry name" value="BAX INHIBITOR 1"/>
    <property type="match status" value="1"/>
</dbReference>
<feature type="transmembrane region" description="Helical" evidence="6">
    <location>
        <begin position="122"/>
        <end position="142"/>
    </location>
</feature>
<reference evidence="8 9" key="1">
    <citation type="submission" date="2024-03" db="EMBL/GenBank/DDBJ databases">
        <title>The Acrasis kona genome and developmental transcriptomes reveal deep origins of eukaryotic multicellular pathways.</title>
        <authorList>
            <person name="Sheikh S."/>
            <person name="Fu C.-J."/>
            <person name="Brown M.W."/>
            <person name="Baldauf S.L."/>
        </authorList>
    </citation>
    <scope>NUCLEOTIDE SEQUENCE [LARGE SCALE GENOMIC DNA]</scope>
    <source>
        <strain evidence="8 9">ATCC MYA-3509</strain>
    </source>
</reference>
<evidence type="ECO:0008006" key="10">
    <source>
        <dbReference type="Google" id="ProtNLM"/>
    </source>
</evidence>
<keyword evidence="5 6" id="KW-0472">Membrane</keyword>
<dbReference type="Pfam" id="PF01027">
    <property type="entry name" value="Bax1-I"/>
    <property type="match status" value="1"/>
</dbReference>
<dbReference type="GO" id="GO:0016020">
    <property type="term" value="C:membrane"/>
    <property type="evidence" value="ECO:0007669"/>
    <property type="project" value="UniProtKB-SubCell"/>
</dbReference>
<dbReference type="EMBL" id="JAOPGA020001531">
    <property type="protein sequence ID" value="KAL0489202.1"/>
    <property type="molecule type" value="Genomic_DNA"/>
</dbReference>
<name>A0AAW2ZKL9_9EUKA</name>
<organism evidence="8 9">
    <name type="scientific">Acrasis kona</name>
    <dbReference type="NCBI Taxonomy" id="1008807"/>
    <lineage>
        <taxon>Eukaryota</taxon>
        <taxon>Discoba</taxon>
        <taxon>Heterolobosea</taxon>
        <taxon>Tetramitia</taxon>
        <taxon>Eutetramitia</taxon>
        <taxon>Acrasidae</taxon>
        <taxon>Acrasis</taxon>
    </lineage>
</organism>
<feature type="transmembrane region" description="Helical" evidence="6">
    <location>
        <begin position="212"/>
        <end position="234"/>
    </location>
</feature>
<dbReference type="InterPro" id="IPR006214">
    <property type="entry name" value="Bax_inhibitor_1-related"/>
</dbReference>
<feature type="transmembrane region" description="Helical" evidence="6">
    <location>
        <begin position="181"/>
        <end position="206"/>
    </location>
</feature>
<keyword evidence="4 6" id="KW-1133">Transmembrane helix</keyword>
<sequence length="274" mass="30323">MNVEPSAPNYSAVPTKSPRGDELDIESQERIVEEFGNNPNLYSHTEVNFEKLFNFSGIDADVQAHLQRVYLTLACAIAFCGVGSYFYLLTHFPPLICFFVALGLAVYIMLSAHKTQTPQLKALRFAAMMGCAAMQGTMIGALVEEVLNIDPNLLLYGIAITFAIFASFTGAAMLAKRRSYLYLGSVLFSGLNILFITVIVNVFFFHTAIGDVIWLYGGLAVFCGFIVYDTQLIVEKAHAGNRDSTLHAYELFVDFIAILVRVLVILKNSRSSRD</sequence>
<feature type="transmembrane region" description="Helical" evidence="6">
    <location>
        <begin position="246"/>
        <end position="266"/>
    </location>
</feature>
<evidence type="ECO:0000256" key="1">
    <source>
        <dbReference type="ARBA" id="ARBA00004141"/>
    </source>
</evidence>